<organism evidence="10 11">
    <name type="scientific">Propionibacterium australiense</name>
    <dbReference type="NCBI Taxonomy" id="119981"/>
    <lineage>
        <taxon>Bacteria</taxon>
        <taxon>Bacillati</taxon>
        <taxon>Actinomycetota</taxon>
        <taxon>Actinomycetes</taxon>
        <taxon>Propionibacteriales</taxon>
        <taxon>Propionibacteriaceae</taxon>
        <taxon>Propionibacterium</taxon>
    </lineage>
</organism>
<dbReference type="InterPro" id="IPR001989">
    <property type="entry name" value="Radical_activat_CS"/>
</dbReference>
<keyword evidence="4" id="KW-0949">S-adenosyl-L-methionine</keyword>
<dbReference type="EMBL" id="RCIW01000007">
    <property type="protein sequence ID" value="RLP10838.1"/>
    <property type="molecule type" value="Genomic_DNA"/>
</dbReference>
<dbReference type="InterPro" id="IPR034457">
    <property type="entry name" value="Organic_radical-activating"/>
</dbReference>
<dbReference type="PANTHER" id="PTHR30352">
    <property type="entry name" value="PYRUVATE FORMATE-LYASE-ACTIVATING ENZYME"/>
    <property type="match status" value="1"/>
</dbReference>
<gene>
    <name evidence="10" type="ORF">D7U36_05915</name>
</gene>
<dbReference type="Proteomes" id="UP000279336">
    <property type="component" value="Unassembled WGS sequence"/>
</dbReference>
<proteinExistence type="inferred from homology"/>
<feature type="domain" description="Radical SAM core" evidence="9">
    <location>
        <begin position="14"/>
        <end position="292"/>
    </location>
</feature>
<dbReference type="SFLD" id="SFLDG01118">
    <property type="entry name" value="activating_enzymes__group_2"/>
    <property type="match status" value="1"/>
</dbReference>
<dbReference type="PANTHER" id="PTHR30352:SF4">
    <property type="entry name" value="PYRUVATE FORMATE-LYASE 2-ACTIVATING ENZYME"/>
    <property type="match status" value="1"/>
</dbReference>
<dbReference type="SFLD" id="SFLDS00029">
    <property type="entry name" value="Radical_SAM"/>
    <property type="match status" value="1"/>
</dbReference>
<comment type="cofactor">
    <cofactor evidence="1">
        <name>[4Fe-4S] cluster</name>
        <dbReference type="ChEBI" id="CHEBI:49883"/>
    </cofactor>
</comment>
<evidence type="ECO:0000256" key="1">
    <source>
        <dbReference type="ARBA" id="ARBA00001966"/>
    </source>
</evidence>
<sequence>MHANVVDIRRFSTHDGRGIRTTAFIKGCSLACAWCQNPETIRPRLGPVFFAKKCIDCGLCLPLSRNGEMTRGPDGMVAHLEVEGEWEELAAVCPTGAIALNGRSYTVDELVDVVMADRAFFGHGGGVTLSGGEPLLVPHFAAAVFARLRDRGIHTAVETALNVRTEFVLEAAPLVDQFFADLKIIGPEDHRRWTGHTNERILDNLRVLLTSPWRDRAIVRTPLIPGVTATDENIAGIAGFITDLYPDVHYELLNYNPLAIAKYELVTGHSFLFTKQTNPKRYTAQQMEHFRRIAADAGVRNLVED</sequence>
<dbReference type="NCBIfam" id="TIGR02494">
    <property type="entry name" value="PFLE_PFLC"/>
    <property type="match status" value="1"/>
</dbReference>
<dbReference type="SUPFAM" id="SSF54862">
    <property type="entry name" value="4Fe-4S ferredoxins"/>
    <property type="match status" value="1"/>
</dbReference>
<dbReference type="PIRSF" id="PIRSF000371">
    <property type="entry name" value="PFL_act_enz"/>
    <property type="match status" value="1"/>
</dbReference>
<dbReference type="Pfam" id="PF04055">
    <property type="entry name" value="Radical_SAM"/>
    <property type="match status" value="1"/>
</dbReference>
<evidence type="ECO:0000256" key="7">
    <source>
        <dbReference type="ARBA" id="ARBA00023004"/>
    </source>
</evidence>
<evidence type="ECO:0000256" key="3">
    <source>
        <dbReference type="ARBA" id="ARBA00022485"/>
    </source>
</evidence>
<reference evidence="10 11" key="1">
    <citation type="submission" date="2018-10" db="EMBL/GenBank/DDBJ databases">
        <title>Propionibacterium australiense Genome Sequencing and Assembly.</title>
        <authorList>
            <person name="Bernier A.-M."/>
            <person name="Bernard K."/>
        </authorList>
    </citation>
    <scope>NUCLEOTIDE SEQUENCE [LARGE SCALE GENOMIC DNA]</scope>
    <source>
        <strain evidence="10 11">NML98A078</strain>
    </source>
</reference>
<dbReference type="InterPro" id="IPR007197">
    <property type="entry name" value="rSAM"/>
</dbReference>
<keyword evidence="7" id="KW-0408">Iron</keyword>
<dbReference type="Gene3D" id="3.20.20.70">
    <property type="entry name" value="Aldolase class I"/>
    <property type="match status" value="1"/>
</dbReference>
<dbReference type="AlphaFoldDB" id="A0A8B3FMH2"/>
<dbReference type="GO" id="GO:0051539">
    <property type="term" value="F:4 iron, 4 sulfur cluster binding"/>
    <property type="evidence" value="ECO:0007669"/>
    <property type="project" value="UniProtKB-KW"/>
</dbReference>
<dbReference type="OrthoDB" id="9782387at2"/>
<name>A0A8B3FMH2_9ACTN</name>
<dbReference type="GO" id="GO:0016491">
    <property type="term" value="F:oxidoreductase activity"/>
    <property type="evidence" value="ECO:0007669"/>
    <property type="project" value="UniProtKB-KW"/>
</dbReference>
<evidence type="ECO:0000256" key="6">
    <source>
        <dbReference type="ARBA" id="ARBA00023002"/>
    </source>
</evidence>
<dbReference type="InterPro" id="IPR013785">
    <property type="entry name" value="Aldolase_TIM"/>
</dbReference>
<keyword evidence="6" id="KW-0560">Oxidoreductase</keyword>
<protein>
    <submittedName>
        <fullName evidence="10">Glycyl-radical enzyme activating protein</fullName>
    </submittedName>
</protein>
<dbReference type="InterPro" id="IPR058240">
    <property type="entry name" value="rSAM_sf"/>
</dbReference>
<dbReference type="PROSITE" id="PS51918">
    <property type="entry name" value="RADICAL_SAM"/>
    <property type="match status" value="1"/>
</dbReference>
<dbReference type="PROSITE" id="PS01087">
    <property type="entry name" value="RADICAL_ACTIVATING"/>
    <property type="match status" value="1"/>
</dbReference>
<dbReference type="InterPro" id="IPR040074">
    <property type="entry name" value="BssD/PflA/YjjW"/>
</dbReference>
<keyword evidence="3" id="KW-0004">4Fe-4S</keyword>
<comment type="caution">
    <text evidence="10">The sequence shown here is derived from an EMBL/GenBank/DDBJ whole genome shotgun (WGS) entry which is preliminary data.</text>
</comment>
<dbReference type="SUPFAM" id="SSF102114">
    <property type="entry name" value="Radical SAM enzymes"/>
    <property type="match status" value="1"/>
</dbReference>
<evidence type="ECO:0000313" key="11">
    <source>
        <dbReference type="Proteomes" id="UP000279336"/>
    </source>
</evidence>
<evidence type="ECO:0000313" key="10">
    <source>
        <dbReference type="EMBL" id="RLP10838.1"/>
    </source>
</evidence>
<evidence type="ECO:0000256" key="5">
    <source>
        <dbReference type="ARBA" id="ARBA00022723"/>
    </source>
</evidence>
<comment type="similarity">
    <text evidence="2">Belongs to the organic radical-activating enzymes family.</text>
</comment>
<evidence type="ECO:0000256" key="4">
    <source>
        <dbReference type="ARBA" id="ARBA00022691"/>
    </source>
</evidence>
<keyword evidence="5" id="KW-0479">Metal-binding</keyword>
<accession>A0A8B3FMH2</accession>
<evidence type="ECO:0000259" key="9">
    <source>
        <dbReference type="PROSITE" id="PS51918"/>
    </source>
</evidence>
<evidence type="ECO:0000256" key="2">
    <source>
        <dbReference type="ARBA" id="ARBA00009777"/>
    </source>
</evidence>
<keyword evidence="8" id="KW-0411">Iron-sulfur</keyword>
<dbReference type="SFLD" id="SFLDG01066">
    <property type="entry name" value="organic_radical-activating_enz"/>
    <property type="match status" value="1"/>
</dbReference>
<dbReference type="GO" id="GO:0046872">
    <property type="term" value="F:metal ion binding"/>
    <property type="evidence" value="ECO:0007669"/>
    <property type="project" value="UniProtKB-KW"/>
</dbReference>
<evidence type="ECO:0000256" key="8">
    <source>
        <dbReference type="ARBA" id="ARBA00023014"/>
    </source>
</evidence>
<dbReference type="InterPro" id="IPR012839">
    <property type="entry name" value="Organic_radical_activase"/>
</dbReference>